<evidence type="ECO:0000313" key="2">
    <source>
        <dbReference type="Proteomes" id="UP000585050"/>
    </source>
</evidence>
<dbReference type="GO" id="GO:0034194">
    <property type="term" value="P:D-galactonate catabolic process"/>
    <property type="evidence" value="ECO:0007669"/>
    <property type="project" value="InterPro"/>
</dbReference>
<sequence>MSVPEKFISCDWGTSNFRLRVIKTDTLDVLEEFQTNKGVKKVYREYLEQKKVDQGRYFSNYLVEQLSNISTSIDDKVIVASGMISSSIGMKELGYSQMPFDAFGENLFSKRLSLARNLSVLMVSGARTQDDVMRGEEVQAVGLSTLLPVQKEGVLILPGTHSKHLSFKDSKYTELNTFMTGEMFDIISNQSILRNSVTPGEMNEAAKAHFIQGVRVGAEEGYTNQLFKIRAHDLISNVDKTTAYYYLSGLLIGDELSYLKEYDSSICMAASGKINELYQLALNDLIEKKDNLIVFEEDVIEKALLIGQRKILEQYV</sequence>
<dbReference type="InterPro" id="IPR007729">
    <property type="entry name" value="DGOK"/>
</dbReference>
<dbReference type="Gene3D" id="3.30.420.300">
    <property type="entry name" value="2-keto-3-deoxy-galactonokinase, substrate binding domain"/>
    <property type="match status" value="1"/>
</dbReference>
<dbReference type="AlphaFoldDB" id="A0A7X8XW36"/>
<dbReference type="Proteomes" id="UP000585050">
    <property type="component" value="Unassembled WGS sequence"/>
</dbReference>
<protein>
    <submittedName>
        <fullName evidence="1">2-dehydro-3-deoxygalactonokinase</fullName>
    </submittedName>
</protein>
<dbReference type="InterPro" id="IPR042258">
    <property type="entry name" value="DGOK_N"/>
</dbReference>
<reference evidence="1 2" key="1">
    <citation type="submission" date="2020-04" db="EMBL/GenBank/DDBJ databases">
        <title>Flammeovirga sp. SR4, a novel species isolated from seawater.</title>
        <authorList>
            <person name="Wang X."/>
        </authorList>
    </citation>
    <scope>NUCLEOTIDE SEQUENCE [LARGE SCALE GENOMIC DNA]</scope>
    <source>
        <strain evidence="1 2">SR4</strain>
    </source>
</reference>
<keyword evidence="1" id="KW-0418">Kinase</keyword>
<dbReference type="InterPro" id="IPR042257">
    <property type="entry name" value="DGOK_C"/>
</dbReference>
<keyword evidence="1" id="KW-0808">Transferase</keyword>
<organism evidence="1 2">
    <name type="scientific">Flammeovirga agarivorans</name>
    <dbReference type="NCBI Taxonomy" id="2726742"/>
    <lineage>
        <taxon>Bacteria</taxon>
        <taxon>Pseudomonadati</taxon>
        <taxon>Bacteroidota</taxon>
        <taxon>Cytophagia</taxon>
        <taxon>Cytophagales</taxon>
        <taxon>Flammeovirgaceae</taxon>
        <taxon>Flammeovirga</taxon>
    </lineage>
</organism>
<name>A0A7X8XW36_9BACT</name>
<dbReference type="RefSeq" id="WP_168882562.1">
    <property type="nucleotide sequence ID" value="NZ_JABAIL010000003.1"/>
</dbReference>
<dbReference type="Pfam" id="PF05035">
    <property type="entry name" value="DGOK"/>
    <property type="match status" value="1"/>
</dbReference>
<dbReference type="GO" id="GO:0008671">
    <property type="term" value="F:2-dehydro-3-deoxygalactonokinase activity"/>
    <property type="evidence" value="ECO:0007669"/>
    <property type="project" value="InterPro"/>
</dbReference>
<keyword evidence="2" id="KW-1185">Reference proteome</keyword>
<dbReference type="EMBL" id="JABAIL010000003">
    <property type="protein sequence ID" value="NLR91849.1"/>
    <property type="molecule type" value="Genomic_DNA"/>
</dbReference>
<evidence type="ECO:0000313" key="1">
    <source>
        <dbReference type="EMBL" id="NLR91849.1"/>
    </source>
</evidence>
<accession>A0A7X8XW36</accession>
<comment type="caution">
    <text evidence="1">The sequence shown here is derived from an EMBL/GenBank/DDBJ whole genome shotgun (WGS) entry which is preliminary data.</text>
</comment>
<gene>
    <name evidence="1" type="ORF">HGP29_11555</name>
</gene>
<proteinExistence type="predicted"/>
<dbReference type="Gene3D" id="3.30.420.310">
    <property type="entry name" value="2-keto-3-deoxy-galactonokinase, C-terminal domain"/>
    <property type="match status" value="1"/>
</dbReference>